<reference evidence="1" key="1">
    <citation type="submission" date="2020-12" db="EMBL/GenBank/DDBJ databases">
        <authorList>
            <person name="Iha C."/>
        </authorList>
    </citation>
    <scope>NUCLEOTIDE SEQUENCE</scope>
</reference>
<proteinExistence type="predicted"/>
<keyword evidence="2" id="KW-1185">Reference proteome</keyword>
<evidence type="ECO:0000313" key="1">
    <source>
        <dbReference type="EMBL" id="CAD7697793.1"/>
    </source>
</evidence>
<dbReference type="AlphaFoldDB" id="A0A8S1IVC3"/>
<evidence type="ECO:0000313" key="2">
    <source>
        <dbReference type="Proteomes" id="UP000708148"/>
    </source>
</evidence>
<name>A0A8S1IVC3_9CHLO</name>
<accession>A0A8S1IVC3</accession>
<gene>
    <name evidence="1" type="ORF">OSTQU699_LOCUS3154</name>
</gene>
<dbReference type="EMBL" id="CAJHUC010000712">
    <property type="protein sequence ID" value="CAD7697793.1"/>
    <property type="molecule type" value="Genomic_DNA"/>
</dbReference>
<sequence length="174" mass="18217">MIVDQCFASGLVCSQCAARGRLRAVGGQASHQVPNAGLPEFVLVTRRVASRTVPSTSSSTPVGHRYTPHTALQGQTCCVAAQCPDSQPPCGCVLLSVCRATGACCGTHPHFLCSTLPPLPLGAQSGFWSDRLATPCLKAVCSDCSFLHTDGDVDLEIKIRDSRTLRCNTIGGSS</sequence>
<dbReference type="Proteomes" id="UP000708148">
    <property type="component" value="Unassembled WGS sequence"/>
</dbReference>
<protein>
    <submittedName>
        <fullName evidence="1">Uncharacterized protein</fullName>
    </submittedName>
</protein>
<organism evidence="1 2">
    <name type="scientific">Ostreobium quekettii</name>
    <dbReference type="NCBI Taxonomy" id="121088"/>
    <lineage>
        <taxon>Eukaryota</taxon>
        <taxon>Viridiplantae</taxon>
        <taxon>Chlorophyta</taxon>
        <taxon>core chlorophytes</taxon>
        <taxon>Ulvophyceae</taxon>
        <taxon>TCBD clade</taxon>
        <taxon>Bryopsidales</taxon>
        <taxon>Ostreobineae</taxon>
        <taxon>Ostreobiaceae</taxon>
        <taxon>Ostreobium</taxon>
    </lineage>
</organism>
<comment type="caution">
    <text evidence="1">The sequence shown here is derived from an EMBL/GenBank/DDBJ whole genome shotgun (WGS) entry which is preliminary data.</text>
</comment>